<dbReference type="HOGENOM" id="CLU_1875556_0_0_1"/>
<dbReference type="Proteomes" id="UP000006039">
    <property type="component" value="Unassembled WGS sequence"/>
</dbReference>
<reference evidence="4" key="1">
    <citation type="submission" date="2010-07" db="EMBL/GenBank/DDBJ databases">
        <title>The genome sequence of Gaeumannomyces graminis var. tritici strain R3-111a-1.</title>
        <authorList>
            <consortium name="The Broad Institute Genome Sequencing Platform"/>
            <person name="Ma L.-J."/>
            <person name="Dead R."/>
            <person name="Young S."/>
            <person name="Zeng Q."/>
            <person name="Koehrsen M."/>
            <person name="Alvarado L."/>
            <person name="Berlin A."/>
            <person name="Chapman S.B."/>
            <person name="Chen Z."/>
            <person name="Freedman E."/>
            <person name="Gellesch M."/>
            <person name="Goldberg J."/>
            <person name="Griggs A."/>
            <person name="Gujja S."/>
            <person name="Heilman E.R."/>
            <person name="Heiman D."/>
            <person name="Hepburn T."/>
            <person name="Howarth C."/>
            <person name="Jen D."/>
            <person name="Larson L."/>
            <person name="Mehta T."/>
            <person name="Neiman D."/>
            <person name="Pearson M."/>
            <person name="Roberts A."/>
            <person name="Saif S."/>
            <person name="Shea T."/>
            <person name="Shenoy N."/>
            <person name="Sisk P."/>
            <person name="Stolte C."/>
            <person name="Sykes S."/>
            <person name="Walk T."/>
            <person name="White J."/>
            <person name="Yandava C."/>
            <person name="Haas B."/>
            <person name="Nusbaum C."/>
            <person name="Birren B."/>
        </authorList>
    </citation>
    <scope>NUCLEOTIDE SEQUENCE [LARGE SCALE GENOMIC DNA]</scope>
    <source>
        <strain evidence="4">R3-111a-1</strain>
    </source>
</reference>
<feature type="compositionally biased region" description="Polar residues" evidence="1">
    <location>
        <begin position="28"/>
        <end position="42"/>
    </location>
</feature>
<evidence type="ECO:0000256" key="1">
    <source>
        <dbReference type="SAM" id="MobiDB-lite"/>
    </source>
</evidence>
<evidence type="ECO:0000313" key="2">
    <source>
        <dbReference type="EMBL" id="EJT82069.1"/>
    </source>
</evidence>
<reference evidence="3" key="4">
    <citation type="journal article" date="2015" name="G3 (Bethesda)">
        <title>Genome sequences of three phytopathogenic species of the Magnaporthaceae family of fungi.</title>
        <authorList>
            <person name="Okagaki L.H."/>
            <person name="Nunes C.C."/>
            <person name="Sailsbery J."/>
            <person name="Clay B."/>
            <person name="Brown D."/>
            <person name="John T."/>
            <person name="Oh Y."/>
            <person name="Young N."/>
            <person name="Fitzgerald M."/>
            <person name="Haas B.J."/>
            <person name="Zeng Q."/>
            <person name="Young S."/>
            <person name="Adiconis X."/>
            <person name="Fan L."/>
            <person name="Levin J.Z."/>
            <person name="Mitchell T.K."/>
            <person name="Okubara P.A."/>
            <person name="Farman M.L."/>
            <person name="Kohn L.M."/>
            <person name="Birren B."/>
            <person name="Ma L.-J."/>
            <person name="Dean R.A."/>
        </authorList>
    </citation>
    <scope>NUCLEOTIDE SEQUENCE</scope>
    <source>
        <strain evidence="3">R3-111a-1</strain>
    </source>
</reference>
<dbReference type="GeneID" id="20342501"/>
<reference evidence="2" key="2">
    <citation type="submission" date="2010-07" db="EMBL/GenBank/DDBJ databases">
        <authorList>
            <consortium name="The Broad Institute Genome Sequencing Platform"/>
            <consortium name="Broad Institute Genome Sequencing Center for Infectious Disease"/>
            <person name="Ma L.-J."/>
            <person name="Dead R."/>
            <person name="Young S."/>
            <person name="Zeng Q."/>
            <person name="Koehrsen M."/>
            <person name="Alvarado L."/>
            <person name="Berlin A."/>
            <person name="Chapman S.B."/>
            <person name="Chen Z."/>
            <person name="Freedman E."/>
            <person name="Gellesch M."/>
            <person name="Goldberg J."/>
            <person name="Griggs A."/>
            <person name="Gujja S."/>
            <person name="Heilman E.R."/>
            <person name="Heiman D."/>
            <person name="Hepburn T."/>
            <person name="Howarth C."/>
            <person name="Jen D."/>
            <person name="Larson L."/>
            <person name="Mehta T."/>
            <person name="Neiman D."/>
            <person name="Pearson M."/>
            <person name="Roberts A."/>
            <person name="Saif S."/>
            <person name="Shea T."/>
            <person name="Shenoy N."/>
            <person name="Sisk P."/>
            <person name="Stolte C."/>
            <person name="Sykes S."/>
            <person name="Walk T."/>
            <person name="White J."/>
            <person name="Yandava C."/>
            <person name="Haas B."/>
            <person name="Nusbaum C."/>
            <person name="Birren B."/>
        </authorList>
    </citation>
    <scope>NUCLEOTIDE SEQUENCE</scope>
    <source>
        <strain evidence="2">R3-111a-1</strain>
    </source>
</reference>
<sequence>MVRGLALHPHIPQPPPGKDRRHKRPHDSQATPRLSSPGSISPSAFFATSLPPPPISRTTQAAQPPHQLHAQIPVPRPHPLIRVVRTTQLRQRHHTRGHPSWEGPQRPYGDHSRPGLPDQLQQSRLPRDVGARKLRH</sequence>
<reference evidence="3" key="5">
    <citation type="submission" date="2018-04" db="UniProtKB">
        <authorList>
            <consortium name="EnsemblFungi"/>
        </authorList>
    </citation>
    <scope>IDENTIFICATION</scope>
    <source>
        <strain evidence="3">R3-111a-1</strain>
    </source>
</reference>
<dbReference type="EnsemblFungi" id="EJT82069">
    <property type="protein sequence ID" value="EJT82069"/>
    <property type="gene ID" value="GGTG_02043"/>
</dbReference>
<evidence type="ECO:0000313" key="4">
    <source>
        <dbReference type="Proteomes" id="UP000006039"/>
    </source>
</evidence>
<dbReference type="RefSeq" id="XP_009218078.1">
    <property type="nucleotide sequence ID" value="XM_009219814.1"/>
</dbReference>
<keyword evidence="4" id="KW-1185">Reference proteome</keyword>
<dbReference type="VEuPathDB" id="FungiDB:GGTG_02043"/>
<feature type="region of interest" description="Disordered" evidence="1">
    <location>
        <begin position="1"/>
        <end position="136"/>
    </location>
</feature>
<protein>
    <submittedName>
        <fullName evidence="2 3">Uncharacterized protein</fullName>
    </submittedName>
</protein>
<dbReference type="AlphaFoldDB" id="J3NL95"/>
<gene>
    <name evidence="3" type="primary">20342501</name>
    <name evidence="2" type="ORF">GGTG_02043</name>
</gene>
<reference evidence="2" key="3">
    <citation type="submission" date="2010-09" db="EMBL/GenBank/DDBJ databases">
        <title>Annotation of Gaeumannomyces graminis var. tritici R3-111a-1.</title>
        <authorList>
            <consortium name="The Broad Institute Genome Sequencing Platform"/>
            <person name="Ma L.-J."/>
            <person name="Dead R."/>
            <person name="Young S.K."/>
            <person name="Zeng Q."/>
            <person name="Gargeya S."/>
            <person name="Fitzgerald M."/>
            <person name="Haas B."/>
            <person name="Abouelleil A."/>
            <person name="Alvarado L."/>
            <person name="Arachchi H.M."/>
            <person name="Berlin A."/>
            <person name="Brown A."/>
            <person name="Chapman S.B."/>
            <person name="Chen Z."/>
            <person name="Dunbar C."/>
            <person name="Freedman E."/>
            <person name="Gearin G."/>
            <person name="Gellesch M."/>
            <person name="Goldberg J."/>
            <person name="Griggs A."/>
            <person name="Gujja S."/>
            <person name="Heiman D."/>
            <person name="Howarth C."/>
            <person name="Larson L."/>
            <person name="Lui A."/>
            <person name="MacDonald P.J.P."/>
            <person name="Mehta T."/>
            <person name="Montmayeur A."/>
            <person name="Murphy C."/>
            <person name="Neiman D."/>
            <person name="Pearson M."/>
            <person name="Priest M."/>
            <person name="Roberts A."/>
            <person name="Saif S."/>
            <person name="Shea T."/>
            <person name="Shenoy N."/>
            <person name="Sisk P."/>
            <person name="Stolte C."/>
            <person name="Sykes S."/>
            <person name="Yandava C."/>
            <person name="Wortman J."/>
            <person name="Nusbaum C."/>
            <person name="Birren B."/>
        </authorList>
    </citation>
    <scope>NUCLEOTIDE SEQUENCE</scope>
    <source>
        <strain evidence="2">R3-111a-1</strain>
    </source>
</reference>
<organism evidence="2">
    <name type="scientific">Gaeumannomyces tritici (strain R3-111a-1)</name>
    <name type="common">Wheat and barley take-all root rot fungus</name>
    <name type="synonym">Gaeumannomyces graminis var. tritici</name>
    <dbReference type="NCBI Taxonomy" id="644352"/>
    <lineage>
        <taxon>Eukaryota</taxon>
        <taxon>Fungi</taxon>
        <taxon>Dikarya</taxon>
        <taxon>Ascomycota</taxon>
        <taxon>Pezizomycotina</taxon>
        <taxon>Sordariomycetes</taxon>
        <taxon>Sordariomycetidae</taxon>
        <taxon>Magnaporthales</taxon>
        <taxon>Magnaporthaceae</taxon>
        <taxon>Gaeumannomyces</taxon>
    </lineage>
</organism>
<feature type="compositionally biased region" description="Basic and acidic residues" evidence="1">
    <location>
        <begin position="125"/>
        <end position="136"/>
    </location>
</feature>
<dbReference type="EMBL" id="GL385395">
    <property type="protein sequence ID" value="EJT82069.1"/>
    <property type="molecule type" value="Genomic_DNA"/>
</dbReference>
<accession>J3NL95</accession>
<feature type="compositionally biased region" description="Low complexity" evidence="1">
    <location>
        <begin position="60"/>
        <end position="71"/>
    </location>
</feature>
<name>J3NL95_GAET3</name>
<evidence type="ECO:0000313" key="3">
    <source>
        <dbReference type="EnsemblFungi" id="EJT82069"/>
    </source>
</evidence>
<proteinExistence type="predicted"/>